<dbReference type="SUPFAM" id="SSF53474">
    <property type="entry name" value="alpha/beta-Hydrolases"/>
    <property type="match status" value="1"/>
</dbReference>
<dbReference type="AlphaFoldDB" id="R4UF06"/>
<proteinExistence type="predicted"/>
<dbReference type="InterPro" id="IPR029058">
    <property type="entry name" value="AB_hydrolase_fold"/>
</dbReference>
<dbReference type="RefSeq" id="WP_016338517.1">
    <property type="nucleotide sequence ID" value="NC_021280.1"/>
</dbReference>
<gene>
    <name evidence="2" type="ORF">SCHRY_v1c01030</name>
</gene>
<evidence type="ECO:0000256" key="1">
    <source>
        <dbReference type="SAM" id="Phobius"/>
    </source>
</evidence>
<sequence>MGNLLINGYLWKIILAVVIFLILIYLIWRFRLFFGKKRKEQDLQLPEYINDKWFIASDHYQLATLGTITPETKTILLAVHDIYGKKENFQALVNNKQLKPGTVVITFDQRIIQAKDGTKIQDLGMLINDINDVLLALSNKYENKKIVLLLEGYCCFLGQTIIKKNNFIKSLILLNPVTNKKVIKFSIASKIALVWGFFFNSRLTINVKIDYKVFTNNEEYLTAMTKSPKRYYLNQILRFHRRNAYLAKEFNALQIPTLLITNTNNRFYQEKELAKIKNPKVEVLLVKEEYQYLFANNLGKEDKQAIMIKMEQYLK</sequence>
<protein>
    <submittedName>
        <fullName evidence="2">Uncharacterized protein</fullName>
    </submittedName>
</protein>
<dbReference type="STRING" id="1276227.SCHRY_v1c01030"/>
<feature type="transmembrane region" description="Helical" evidence="1">
    <location>
        <begin position="6"/>
        <end position="28"/>
    </location>
</feature>
<organism evidence="2 3">
    <name type="scientific">Spiroplasma chrysopicola DF-1</name>
    <dbReference type="NCBI Taxonomy" id="1276227"/>
    <lineage>
        <taxon>Bacteria</taxon>
        <taxon>Bacillati</taxon>
        <taxon>Mycoplasmatota</taxon>
        <taxon>Mollicutes</taxon>
        <taxon>Entomoplasmatales</taxon>
        <taxon>Spiroplasmataceae</taxon>
        <taxon>Spiroplasma</taxon>
    </lineage>
</organism>
<dbReference type="HOGENOM" id="CLU_882519_0_0_14"/>
<dbReference type="EMBL" id="CP005077">
    <property type="protein sequence ID" value="AGM24690.1"/>
    <property type="molecule type" value="Genomic_DNA"/>
</dbReference>
<evidence type="ECO:0000313" key="3">
    <source>
        <dbReference type="Proteomes" id="UP000013964"/>
    </source>
</evidence>
<keyword evidence="1" id="KW-0812">Transmembrane</keyword>
<evidence type="ECO:0000313" key="2">
    <source>
        <dbReference type="EMBL" id="AGM24690.1"/>
    </source>
</evidence>
<dbReference type="OrthoDB" id="390246at2"/>
<dbReference type="PATRIC" id="fig|1276227.3.peg.103"/>
<keyword evidence="1" id="KW-0472">Membrane</keyword>
<accession>R4UF06</accession>
<dbReference type="Gene3D" id="3.40.50.1820">
    <property type="entry name" value="alpha/beta hydrolase"/>
    <property type="match status" value="1"/>
</dbReference>
<dbReference type="Proteomes" id="UP000013964">
    <property type="component" value="Chromosome"/>
</dbReference>
<reference evidence="2 3" key="1">
    <citation type="journal article" date="2013" name="Genome Biol. Evol.">
        <title>Complete genomes of two dipteran-associated spiroplasmas provided insights into the origin, dynamics, and impacts of viral invasion in spiroplasma.</title>
        <authorList>
            <person name="Ku C."/>
            <person name="Lo W.S."/>
            <person name="Chen L.L."/>
            <person name="Kuo C.H."/>
        </authorList>
    </citation>
    <scope>NUCLEOTIDE SEQUENCE [LARGE SCALE GENOMIC DNA]</scope>
    <source>
        <strain evidence="2 3">DF-1</strain>
    </source>
</reference>
<keyword evidence="3" id="KW-1185">Reference proteome</keyword>
<name>R4UF06_9MOLU</name>
<dbReference type="KEGG" id="scr:SCHRY_v1c01030"/>
<keyword evidence="1" id="KW-1133">Transmembrane helix</keyword>